<evidence type="ECO:0000313" key="3">
    <source>
        <dbReference type="Proteomes" id="UP000023772"/>
    </source>
</evidence>
<dbReference type="STRING" id="1168034.FH5T_21640"/>
<protein>
    <recommendedName>
        <fullName evidence="5">Addiction module component</fullName>
    </recommendedName>
</protein>
<dbReference type="AlphaFoldDB" id="X5DMC4"/>
<organism evidence="2 4">
    <name type="scientific">Draconibacterium orientale</name>
    <dbReference type="NCBI Taxonomy" id="1168034"/>
    <lineage>
        <taxon>Bacteria</taxon>
        <taxon>Pseudomonadati</taxon>
        <taxon>Bacteroidota</taxon>
        <taxon>Bacteroidia</taxon>
        <taxon>Marinilabiliales</taxon>
        <taxon>Prolixibacteraceae</taxon>
        <taxon>Draconibacterium</taxon>
    </lineage>
</organism>
<dbReference type="Proteomes" id="UP000181981">
    <property type="component" value="Unassembled WGS sequence"/>
</dbReference>
<evidence type="ECO:0000313" key="1">
    <source>
        <dbReference type="EMBL" id="AHW62429.1"/>
    </source>
</evidence>
<dbReference type="KEGG" id="dori:FH5T_21640"/>
<evidence type="ECO:0008006" key="5">
    <source>
        <dbReference type="Google" id="ProtNLM"/>
    </source>
</evidence>
<reference evidence="2 4" key="2">
    <citation type="submission" date="2016-10" db="EMBL/GenBank/DDBJ databases">
        <authorList>
            <person name="de Groot N.N."/>
        </authorList>
    </citation>
    <scope>NUCLEOTIDE SEQUENCE [LARGE SCALE GENOMIC DNA]</scope>
    <source>
        <strain evidence="2 4">DSM 25947</strain>
    </source>
</reference>
<accession>X5DMC4</accession>
<dbReference type="OrthoDB" id="1373932at2"/>
<dbReference type="RefSeq" id="WP_038563142.1">
    <property type="nucleotide sequence ID" value="NZ_FOHT01000079.1"/>
</dbReference>
<name>X5DMC4_9BACT</name>
<proteinExistence type="predicted"/>
<dbReference type="Proteomes" id="UP000023772">
    <property type="component" value="Chromosome"/>
</dbReference>
<sequence length="78" mass="9337">MDIQALKLDLVTKILKTEKSSLLIQIEKLFEKENDQDWWDQLPDEVQQSILEGVENIKQREMYSHDQIVREAKQKYGF</sequence>
<dbReference type="HOGENOM" id="CLU_197394_0_0_10"/>
<dbReference type="EMBL" id="CP007451">
    <property type="protein sequence ID" value="AHW62429.1"/>
    <property type="molecule type" value="Genomic_DNA"/>
</dbReference>
<evidence type="ECO:0000313" key="2">
    <source>
        <dbReference type="EMBL" id="SEU17224.1"/>
    </source>
</evidence>
<evidence type="ECO:0000313" key="4">
    <source>
        <dbReference type="Proteomes" id="UP000181981"/>
    </source>
</evidence>
<reference evidence="1 3" key="1">
    <citation type="submission" date="2014-03" db="EMBL/GenBank/DDBJ databases">
        <title>Complete genome sequence of a deeply braunched marine Bacteroidia bacterium Draconibacterium orientale type strain FH5T.</title>
        <authorList>
            <person name="Li X."/>
            <person name="Wang X."/>
            <person name="Xie Z."/>
            <person name="Du Z."/>
            <person name="Chen G."/>
        </authorList>
    </citation>
    <scope>NUCLEOTIDE SEQUENCE [LARGE SCALE GENOMIC DNA]</scope>
    <source>
        <strain evidence="1 3">FH5</strain>
    </source>
</reference>
<gene>
    <name evidence="1" type="ORF">FH5T_21640</name>
    <name evidence="2" type="ORF">SAMN05444285_1792</name>
</gene>
<keyword evidence="3" id="KW-1185">Reference proteome</keyword>
<dbReference type="EMBL" id="FOHT01000079">
    <property type="protein sequence ID" value="SEU17224.1"/>
    <property type="molecule type" value="Genomic_DNA"/>
</dbReference>